<accession>A0A5E8CMH0</accession>
<dbReference type="Gene3D" id="1.20.144.10">
    <property type="entry name" value="Phosphatidic acid phosphatase type 2/haloperoxidase"/>
    <property type="match status" value="1"/>
</dbReference>
<name>A0A5E8CMH0_9ZZZZ</name>
<evidence type="ECO:0000313" key="3">
    <source>
        <dbReference type="EMBL" id="VVU95400.1"/>
    </source>
</evidence>
<dbReference type="SMART" id="SM00014">
    <property type="entry name" value="acidPPc"/>
    <property type="match status" value="1"/>
</dbReference>
<keyword evidence="1" id="KW-0472">Membrane</keyword>
<feature type="transmembrane region" description="Helical" evidence="1">
    <location>
        <begin position="198"/>
        <end position="221"/>
    </location>
</feature>
<feature type="transmembrane region" description="Helical" evidence="1">
    <location>
        <begin position="50"/>
        <end position="71"/>
    </location>
</feature>
<evidence type="ECO:0000256" key="1">
    <source>
        <dbReference type="SAM" id="Phobius"/>
    </source>
</evidence>
<dbReference type="EMBL" id="CABVLZ010000004">
    <property type="protein sequence ID" value="VVU95400.1"/>
    <property type="molecule type" value="Genomic_DNA"/>
</dbReference>
<gene>
    <name evidence="3" type="ORF">CPAV1605_1151</name>
</gene>
<keyword evidence="1" id="KW-0812">Transmembrane</keyword>
<reference evidence="3" key="1">
    <citation type="submission" date="2019-09" db="EMBL/GenBank/DDBJ databases">
        <authorList>
            <person name="Needham M D."/>
        </authorList>
    </citation>
    <scope>NUCLEOTIDE SEQUENCE</scope>
</reference>
<feature type="domain" description="Phosphatidic acid phosphatase type 2/haloperoxidase" evidence="2">
    <location>
        <begin position="97"/>
        <end position="213"/>
    </location>
</feature>
<feature type="transmembrane region" description="Helical" evidence="1">
    <location>
        <begin position="83"/>
        <end position="104"/>
    </location>
</feature>
<dbReference type="CDD" id="cd01610">
    <property type="entry name" value="PAP2_like"/>
    <property type="match status" value="1"/>
</dbReference>
<protein>
    <submittedName>
        <fullName evidence="3">PAP2 superfamily</fullName>
    </submittedName>
</protein>
<dbReference type="AlphaFoldDB" id="A0A5E8CMH0"/>
<dbReference type="SUPFAM" id="SSF48317">
    <property type="entry name" value="Acid phosphatase/Vanadium-dependent haloperoxidase"/>
    <property type="match status" value="1"/>
</dbReference>
<dbReference type="InterPro" id="IPR036938">
    <property type="entry name" value="PAP2/HPO_sf"/>
</dbReference>
<proteinExistence type="predicted"/>
<dbReference type="Pfam" id="PF01569">
    <property type="entry name" value="PAP2"/>
    <property type="match status" value="1"/>
</dbReference>
<feature type="transmembrane region" description="Helical" evidence="1">
    <location>
        <begin position="154"/>
        <end position="186"/>
    </location>
</feature>
<keyword evidence="1" id="KW-1133">Transmembrane helix</keyword>
<organism evidence="3">
    <name type="scientific">seawater metagenome</name>
    <dbReference type="NCBI Taxonomy" id="1561972"/>
    <lineage>
        <taxon>unclassified sequences</taxon>
        <taxon>metagenomes</taxon>
        <taxon>ecological metagenomes</taxon>
    </lineage>
</organism>
<sequence length="246" mass="28990">MLNKLFTTMSLVKYEELLIKKIQIIFGSPKNHVELIKFGKMLTQQSTHVLLLRLAIIFKTIILSVIIPFYINSLYPITGLNLIIQIIYFILKAIWDYITINLILQFSRFANKFVKNLFQIKRPYVLNDSLENVTIKKDKSKSYSFPSNSIQNSYVYYSILFIYLVPSYLYVRLFVVGIICSIIGFIKLLRALHYPHDIVVALIIGYLIVLAYQNFILFFPFSITHFGLYKEVIIRFFINYFPQIDY</sequence>
<evidence type="ECO:0000259" key="2">
    <source>
        <dbReference type="SMART" id="SM00014"/>
    </source>
</evidence>
<dbReference type="InterPro" id="IPR000326">
    <property type="entry name" value="PAP2/HPO"/>
</dbReference>